<sequence>MSDRLFDKPVYIKKGRYLTLELTNVYDALMFLHEWPEDDRDLIYETAWKACCDAYDGVKPVIAARNAIKGFASKRDILDIPNPPIPWSASALSNNDQLRV</sequence>
<gene>
    <name evidence="1" type="ORF">HNQ68_001985</name>
</gene>
<evidence type="ECO:0000313" key="1">
    <source>
        <dbReference type="EMBL" id="MBB5091444.1"/>
    </source>
</evidence>
<dbReference type="Gene3D" id="6.10.250.730">
    <property type="match status" value="1"/>
</dbReference>
<comment type="caution">
    <text evidence="1">The sequence shown here is derived from an EMBL/GenBank/DDBJ whole genome shotgun (WGS) entry which is preliminary data.</text>
</comment>
<dbReference type="RefSeq" id="WP_075656829.1">
    <property type="nucleotide sequence ID" value="NZ_JACHIL010000003.1"/>
</dbReference>
<keyword evidence="2" id="KW-1185">Reference proteome</keyword>
<evidence type="ECO:0008006" key="3">
    <source>
        <dbReference type="Google" id="ProtNLM"/>
    </source>
</evidence>
<dbReference type="EMBL" id="JACHIL010000003">
    <property type="protein sequence ID" value="MBB5091444.1"/>
    <property type="molecule type" value="Genomic_DNA"/>
</dbReference>
<evidence type="ECO:0000313" key="2">
    <source>
        <dbReference type="Proteomes" id="UP000531231"/>
    </source>
</evidence>
<organism evidence="1 2">
    <name type="scientific">Pseudochrobactrum saccharolyticum</name>
    <dbReference type="NCBI Taxonomy" id="354352"/>
    <lineage>
        <taxon>Bacteria</taxon>
        <taxon>Pseudomonadati</taxon>
        <taxon>Pseudomonadota</taxon>
        <taxon>Alphaproteobacteria</taxon>
        <taxon>Hyphomicrobiales</taxon>
        <taxon>Brucellaceae</taxon>
        <taxon>Pseudochrobactrum</taxon>
    </lineage>
</organism>
<dbReference type="AlphaFoldDB" id="A0A7W8AJD1"/>
<reference evidence="1 2" key="1">
    <citation type="submission" date="2020-08" db="EMBL/GenBank/DDBJ databases">
        <title>Genomic Encyclopedia of Type Strains, Phase IV (KMG-IV): sequencing the most valuable type-strain genomes for metagenomic binning, comparative biology and taxonomic classification.</title>
        <authorList>
            <person name="Goeker M."/>
        </authorList>
    </citation>
    <scope>NUCLEOTIDE SEQUENCE [LARGE SCALE GENOMIC DNA]</scope>
    <source>
        <strain evidence="1 2">DSM 25620</strain>
    </source>
</reference>
<dbReference type="Pfam" id="PF06169">
    <property type="entry name" value="DUF982"/>
    <property type="match status" value="1"/>
</dbReference>
<name>A0A7W8AJD1_9HYPH</name>
<accession>A0A7W8AJD1</accession>
<dbReference type="Proteomes" id="UP000531231">
    <property type="component" value="Unassembled WGS sequence"/>
</dbReference>
<proteinExistence type="predicted"/>
<protein>
    <recommendedName>
        <fullName evidence="3">DUF982 domain-containing protein</fullName>
    </recommendedName>
</protein>
<dbReference type="InterPro" id="IPR010385">
    <property type="entry name" value="DUF982"/>
</dbReference>